<evidence type="ECO:0000256" key="1">
    <source>
        <dbReference type="SAM" id="MobiDB-lite"/>
    </source>
</evidence>
<organism evidence="3">
    <name type="scientific">Lysobacter firmicutimachus</name>
    <dbReference type="NCBI Taxonomy" id="1792846"/>
    <lineage>
        <taxon>Bacteria</taxon>
        <taxon>Pseudomonadati</taxon>
        <taxon>Pseudomonadota</taxon>
        <taxon>Gammaproteobacteria</taxon>
        <taxon>Lysobacterales</taxon>
        <taxon>Lysobacteraceae</taxon>
        <taxon>Lysobacter</taxon>
    </lineage>
</organism>
<feature type="chain" id="PRO_5043728515" description="Lipoprotein" evidence="2">
    <location>
        <begin position="21"/>
        <end position="331"/>
    </location>
</feature>
<gene>
    <name evidence="3" type="ORF">ABU614_18690</name>
</gene>
<feature type="signal peptide" evidence="2">
    <location>
        <begin position="1"/>
        <end position="20"/>
    </location>
</feature>
<evidence type="ECO:0008006" key="4">
    <source>
        <dbReference type="Google" id="ProtNLM"/>
    </source>
</evidence>
<dbReference type="AlphaFoldDB" id="A0AAU8MTD3"/>
<dbReference type="PROSITE" id="PS51257">
    <property type="entry name" value="PROKAR_LIPOPROTEIN"/>
    <property type="match status" value="1"/>
</dbReference>
<name>A0AAU8MTD3_9GAMM</name>
<evidence type="ECO:0000256" key="2">
    <source>
        <dbReference type="SAM" id="SignalP"/>
    </source>
</evidence>
<reference evidence="3" key="1">
    <citation type="submission" date="2024-06" db="EMBL/GenBank/DDBJ databases">
        <authorList>
            <person name="Li S."/>
        </authorList>
    </citation>
    <scope>NUCLEOTIDE SEQUENCE</scope>
    <source>
        <strain evidence="3">SR10</strain>
    </source>
</reference>
<feature type="compositionally biased region" description="Low complexity" evidence="1">
    <location>
        <begin position="25"/>
        <end position="48"/>
    </location>
</feature>
<sequence>MRQAGALGALALLLGLSACARSDAGALDSAPAPAPAEPAVAVATADPPQSAPAPVEAPAPVPPLQAAAEAVLRQDDPDFDDYYSQFAFGDLDRDGRDDVAVEYGIGADGATRHVANTVRILLMRDAGLELQRADPDLFRYCAAVRGIDRGRLRVDSLEACMIPFPHTIAHYEYEWTVQGLRQSAERSNEEQIQAQLGELAEALRSGRSGDAAAFLRPGPAAAGASAAAADPLFDEAARRAGFIAAVQALSGQTFRQLGANERMAVRGEYKLHLNLKPEGELAELGDGDTVNDAVATLEWPQGDGVGYSVRFLLIQGRLYLLDHSGFDSESE</sequence>
<evidence type="ECO:0000313" key="3">
    <source>
        <dbReference type="EMBL" id="XCO74387.1"/>
    </source>
</evidence>
<accession>A0AAU8MTD3</accession>
<dbReference type="EMBL" id="CP159925">
    <property type="protein sequence ID" value="XCO74387.1"/>
    <property type="molecule type" value="Genomic_DNA"/>
</dbReference>
<feature type="region of interest" description="Disordered" evidence="1">
    <location>
        <begin position="25"/>
        <end position="60"/>
    </location>
</feature>
<keyword evidence="2" id="KW-0732">Signal</keyword>
<feature type="compositionally biased region" description="Pro residues" evidence="1">
    <location>
        <begin position="49"/>
        <end position="60"/>
    </location>
</feature>
<proteinExistence type="predicted"/>
<dbReference type="RefSeq" id="WP_363797232.1">
    <property type="nucleotide sequence ID" value="NZ_CP159925.1"/>
</dbReference>
<protein>
    <recommendedName>
        <fullName evidence="4">Lipoprotein</fullName>
    </recommendedName>
</protein>